<dbReference type="AlphaFoldDB" id="N1U5E7"/>
<gene>
    <name evidence="2" type="ORF">LEP1GSC043_1804</name>
</gene>
<dbReference type="Proteomes" id="UP000012249">
    <property type="component" value="Unassembled WGS sequence"/>
</dbReference>
<keyword evidence="1" id="KW-1133">Transmembrane helix</keyword>
<reference evidence="2 3" key="1">
    <citation type="submission" date="2013-02" db="EMBL/GenBank/DDBJ databases">
        <authorList>
            <person name="Harkins D.M."/>
            <person name="Durkin A.S."/>
            <person name="Brinkac L.M."/>
            <person name="Haft D.H."/>
            <person name="Selengut J.D."/>
            <person name="Sanka R."/>
            <person name="DePew J."/>
            <person name="Purushe J."/>
            <person name="Haake D.A."/>
            <person name="Matsunaga J."/>
            <person name="Vinetz J.M."/>
            <person name="Sutton G.G."/>
            <person name="Nierman W.C."/>
            <person name="Fouts D.E."/>
        </authorList>
    </citation>
    <scope>NUCLEOTIDE SEQUENCE [LARGE SCALE GENOMIC DNA]</scope>
    <source>
        <strain evidence="2 3">Ecochallenge</strain>
    </source>
</reference>
<keyword evidence="1" id="KW-0812">Transmembrane</keyword>
<name>N1U5E7_9LEPT</name>
<feature type="transmembrane region" description="Helical" evidence="1">
    <location>
        <begin position="20"/>
        <end position="39"/>
    </location>
</feature>
<proteinExistence type="predicted"/>
<dbReference type="EMBL" id="AHMI02000251">
    <property type="protein sequence ID" value="EMY13129.1"/>
    <property type="molecule type" value="Genomic_DNA"/>
</dbReference>
<feature type="transmembrane region" description="Helical" evidence="1">
    <location>
        <begin position="45"/>
        <end position="67"/>
    </location>
</feature>
<accession>N1U5E7</accession>
<comment type="caution">
    <text evidence="2">The sequence shown here is derived from an EMBL/GenBank/DDBJ whole genome shotgun (WGS) entry which is preliminary data.</text>
</comment>
<keyword evidence="1" id="KW-0472">Membrane</keyword>
<evidence type="ECO:0000256" key="1">
    <source>
        <dbReference type="SAM" id="Phobius"/>
    </source>
</evidence>
<evidence type="ECO:0000313" key="3">
    <source>
        <dbReference type="Proteomes" id="UP000012249"/>
    </source>
</evidence>
<evidence type="ECO:0000313" key="2">
    <source>
        <dbReference type="EMBL" id="EMY13129.1"/>
    </source>
</evidence>
<protein>
    <submittedName>
        <fullName evidence="2">Uncharacterized protein</fullName>
    </submittedName>
</protein>
<sequence>MFCGRILRVGARVGSKKTGAIAILIGILAVFLAYSQDIFYNKRIIPTFILAPFGLIALIFSEAYLLAKRYSLAFNAMEDVSESLKR</sequence>
<organism evidence="2 3">
    <name type="scientific">Leptospira weilii str. Ecochallenge</name>
    <dbReference type="NCBI Taxonomy" id="1049986"/>
    <lineage>
        <taxon>Bacteria</taxon>
        <taxon>Pseudomonadati</taxon>
        <taxon>Spirochaetota</taxon>
        <taxon>Spirochaetia</taxon>
        <taxon>Leptospirales</taxon>
        <taxon>Leptospiraceae</taxon>
        <taxon>Leptospira</taxon>
    </lineage>
</organism>